<gene>
    <name evidence="2" type="ORF">TCMB3V08_LOCUS1271</name>
</gene>
<proteinExistence type="predicted"/>
<evidence type="ECO:0000256" key="1">
    <source>
        <dbReference type="SAM" id="MobiDB-lite"/>
    </source>
</evidence>
<dbReference type="AlphaFoldDB" id="A0A7R9P387"/>
<name>A0A7R9P387_TIMCA</name>
<feature type="region of interest" description="Disordered" evidence="1">
    <location>
        <begin position="141"/>
        <end position="164"/>
    </location>
</feature>
<accession>A0A7R9P387</accession>
<reference evidence="2" key="1">
    <citation type="submission" date="2020-11" db="EMBL/GenBank/DDBJ databases">
        <authorList>
            <person name="Tran Van P."/>
        </authorList>
    </citation>
    <scope>NUCLEOTIDE SEQUENCE</scope>
</reference>
<dbReference type="EMBL" id="OE179340">
    <property type="protein sequence ID" value="CAD7568504.1"/>
    <property type="molecule type" value="Genomic_DNA"/>
</dbReference>
<evidence type="ECO:0000313" key="2">
    <source>
        <dbReference type="EMBL" id="CAD7568504.1"/>
    </source>
</evidence>
<organism evidence="2">
    <name type="scientific">Timema californicum</name>
    <name type="common">California timema</name>
    <name type="synonym">Walking stick</name>
    <dbReference type="NCBI Taxonomy" id="61474"/>
    <lineage>
        <taxon>Eukaryota</taxon>
        <taxon>Metazoa</taxon>
        <taxon>Ecdysozoa</taxon>
        <taxon>Arthropoda</taxon>
        <taxon>Hexapoda</taxon>
        <taxon>Insecta</taxon>
        <taxon>Pterygota</taxon>
        <taxon>Neoptera</taxon>
        <taxon>Polyneoptera</taxon>
        <taxon>Phasmatodea</taxon>
        <taxon>Timematodea</taxon>
        <taxon>Timematoidea</taxon>
        <taxon>Timematidae</taxon>
        <taxon>Timema</taxon>
    </lineage>
</organism>
<sequence length="531" mass="59081">MRKQNNVQLVIFYAHEVSTFSRLTLLLQNIWAAYRLKYLFTRSGGLGVESLAHNPLLTVDGELEVRISAGTGGSEPKTMQPPKWVLLKVLVWTSKRDSCISPDFTYEYIKMVCLVLSTAIPLWLLELFTCVTSGKRPASILEHGPYQTGTPSSTPPPRRPFSDPCARHGIGQQLAWDRSWRHAAWSEFRSKPGALGGFSRLNQAGRAGRQDINISSPSPPPPLFVFILPPLSFVTESSKKQQQASCPFHNQGHRSRPLGFSPDVCLLLKVTVHVLSLSPQMCVSYPRSPFTSFRFLPRCMSPAQGPHSRPLAFFPDMSFAQGHCSRPLAFSPDVCLLLKVTVHVLSLSPQMCVSYSRSLFTSSRFLPRCVSPAQGHRSRPLALLVNFTSSCFLSKCLFPAQVTTNYLAHYSKKCARSFLKTILEINTFSTPDRDSNLDLPIIGSLVYWEKSASNQVSTELGIKEEDKRSLQIMLLKDGGEGGYGVEPEKNPIPPLIRPRLRVKRADSRICKTREIHVAPRSCSLSPVAAAE</sequence>
<protein>
    <submittedName>
        <fullName evidence="2">(California timema) hypothetical protein</fullName>
    </submittedName>
</protein>